<feature type="compositionally biased region" description="Polar residues" evidence="1">
    <location>
        <begin position="1"/>
        <end position="11"/>
    </location>
</feature>
<sequence length="363" mass="43381">MEAQPKTQKPQGNKKRLPNVKEPWWCEEATQLLNSKNEAMMKFHMSGTDEDFKTYMEALKAYECGVKDLKFEWKEKRRNKKKDTNASYNTQYVEYISKPWWCEEATQLFNSMKEAKEKYNKSGNIDDLREYKKAGNAFRKCKNELKWEWKQQQRQQQYQGQTNMENTANQEESKENQGGEGNTTNVNNHLENSSDNEEKENNQKDNVNETNKNNGKPKRSVKGNMRDTSENRYVPKPWWCEEVEHLMNCRNKARHQYYKTSSFVDLKAYADAENALKACINKKKRAWKRIEESEPEPKLEFVPKPWWCEEATRLVECRNEARTKYNKSKTSEDLKAYEEAEEIFKTYINQLKLDWKQKQRNDQ</sequence>
<evidence type="ECO:0000313" key="2">
    <source>
        <dbReference type="EnsemblMetazoa" id="MDOA016689-PA"/>
    </source>
</evidence>
<dbReference type="VEuPathDB" id="VectorBase:MDOMA2_005768"/>
<reference evidence="2" key="1">
    <citation type="submission" date="2020-05" db="UniProtKB">
        <authorList>
            <consortium name="EnsemblMetazoa"/>
        </authorList>
    </citation>
    <scope>IDENTIFICATION</scope>
    <source>
        <strain evidence="2">Aabys</strain>
    </source>
</reference>
<protein>
    <submittedName>
        <fullName evidence="2">Uncharacterized protein</fullName>
    </submittedName>
</protein>
<proteinExistence type="predicted"/>
<dbReference type="AlphaFoldDB" id="A0A1I8NKM6"/>
<feature type="region of interest" description="Disordered" evidence="1">
    <location>
        <begin position="156"/>
        <end position="229"/>
    </location>
</feature>
<organism evidence="2">
    <name type="scientific">Musca domestica</name>
    <name type="common">House fly</name>
    <dbReference type="NCBI Taxonomy" id="7370"/>
    <lineage>
        <taxon>Eukaryota</taxon>
        <taxon>Metazoa</taxon>
        <taxon>Ecdysozoa</taxon>
        <taxon>Arthropoda</taxon>
        <taxon>Hexapoda</taxon>
        <taxon>Insecta</taxon>
        <taxon>Pterygota</taxon>
        <taxon>Neoptera</taxon>
        <taxon>Endopterygota</taxon>
        <taxon>Diptera</taxon>
        <taxon>Brachycera</taxon>
        <taxon>Muscomorpha</taxon>
        <taxon>Muscoidea</taxon>
        <taxon>Muscidae</taxon>
        <taxon>Musca</taxon>
    </lineage>
</organism>
<dbReference type="EnsemblMetazoa" id="MDOA016689-RA">
    <property type="protein sequence ID" value="MDOA016689-PA"/>
    <property type="gene ID" value="MDOA016689"/>
</dbReference>
<dbReference type="VEuPathDB" id="VectorBase:MDOA016689"/>
<evidence type="ECO:0000256" key="1">
    <source>
        <dbReference type="SAM" id="MobiDB-lite"/>
    </source>
</evidence>
<feature type="region of interest" description="Disordered" evidence="1">
    <location>
        <begin position="1"/>
        <end position="20"/>
    </location>
</feature>
<name>A0A1I8NKM6_MUSDO</name>
<accession>A0A1I8NKM6</accession>